<dbReference type="Proteomes" id="UP001556367">
    <property type="component" value="Unassembled WGS sequence"/>
</dbReference>
<feature type="region of interest" description="Disordered" evidence="1">
    <location>
        <begin position="535"/>
        <end position="629"/>
    </location>
</feature>
<evidence type="ECO:0000313" key="2">
    <source>
        <dbReference type="EMBL" id="KAL0951055.1"/>
    </source>
</evidence>
<gene>
    <name evidence="2" type="ORF">HGRIS_007794</name>
</gene>
<protein>
    <submittedName>
        <fullName evidence="2">Uncharacterized protein</fullName>
    </submittedName>
</protein>
<name>A0ABR3J7B9_9AGAR</name>
<reference evidence="3" key="1">
    <citation type="submission" date="2024-06" db="EMBL/GenBank/DDBJ databases">
        <title>Multi-omics analyses provide insights into the biosynthesis of the anticancer antibiotic pleurotin in Hohenbuehelia grisea.</title>
        <authorList>
            <person name="Weaver J.A."/>
            <person name="Alberti F."/>
        </authorList>
    </citation>
    <scope>NUCLEOTIDE SEQUENCE [LARGE SCALE GENOMIC DNA]</scope>
    <source>
        <strain evidence="3">T-177</strain>
    </source>
</reference>
<evidence type="ECO:0000256" key="1">
    <source>
        <dbReference type="SAM" id="MobiDB-lite"/>
    </source>
</evidence>
<accession>A0ABR3J7B9</accession>
<proteinExistence type="predicted"/>
<evidence type="ECO:0000313" key="3">
    <source>
        <dbReference type="Proteomes" id="UP001556367"/>
    </source>
</evidence>
<feature type="region of interest" description="Disordered" evidence="1">
    <location>
        <begin position="41"/>
        <end position="79"/>
    </location>
</feature>
<dbReference type="EMBL" id="JASNQZ010000011">
    <property type="protein sequence ID" value="KAL0951055.1"/>
    <property type="molecule type" value="Genomic_DNA"/>
</dbReference>
<sequence length="802" mass="88790">MSISLLRNPFGHQLKHVCACSSRCSSTRQFRSSATAAIAQSRLASSEVDEAGPSTGEAPEDVAETQPKSRAQKRKARQRLPMNLLERTKVEEHLEAIKATSSAPLTIEDLERYRPETPGDPDLPQYEADYKNLVNTLCNSFNRAQLRAFGQLYGLEPRFISSKRTKDQYARAIAEQRWGWVSLAEVQKRKEAWMPTTQSFPLDPRQSFLILGKDGSDLLELSAKYDVHITLSSNPLSLKVTGLKSSLEKLGRYMRSMKKDIQQTIFDIPSGKSLSSDLLQRVSRLAGAFVENFGGGGQLRISARDVRALSLARRLALRGASETETPEACPTFSYLPSGIASDSAVPVSLFPYTYSVFPFLTSRPLPWSLASNATFRIRRVGEWIGVDNSEDISKTGGLAGDQGRILTAKGDEVSLRDSLASSLETSEDVSLMQRQFRATLGHGLAMSASGGKANIVPPLKGNWQYSKILDWIQTHNVKQVFIPSMPPAFFGSPPANQKILHRVVYHSTTHPETHPLLPSPRKLLKFEVVLEHVTDNSPVRSNPSQPDDEKPIVDVDLNTGVGSSTDIQVERDRDLWSEQTSEITPEPEDIAPAERRDDDVDLNPVGTESENESTTVETPAPNETAATKQPKLNLSSQCIGGLESSLDVLMPDRPMDIRFSASHTAVIPEDRWPTDLQAYFTKLRSFLSYEDQEGEQPDSPFSFEYDGETYMLQSSMSVRQSTQEGQLAFGKEEPSSEANSSSIQIITESILDLESDEKSTTCQVICSDTESTEAWKDFLTSCDKLTAAPPKKQLQPMDESDL</sequence>
<organism evidence="2 3">
    <name type="scientific">Hohenbuehelia grisea</name>
    <dbReference type="NCBI Taxonomy" id="104357"/>
    <lineage>
        <taxon>Eukaryota</taxon>
        <taxon>Fungi</taxon>
        <taxon>Dikarya</taxon>
        <taxon>Basidiomycota</taxon>
        <taxon>Agaricomycotina</taxon>
        <taxon>Agaricomycetes</taxon>
        <taxon>Agaricomycetidae</taxon>
        <taxon>Agaricales</taxon>
        <taxon>Pleurotineae</taxon>
        <taxon>Pleurotaceae</taxon>
        <taxon>Hohenbuehelia</taxon>
    </lineage>
</organism>
<feature type="region of interest" description="Disordered" evidence="1">
    <location>
        <begin position="721"/>
        <end position="742"/>
    </location>
</feature>
<keyword evidence="3" id="KW-1185">Reference proteome</keyword>
<feature type="compositionally biased region" description="Polar residues" evidence="1">
    <location>
        <begin position="535"/>
        <end position="545"/>
    </location>
</feature>
<comment type="caution">
    <text evidence="2">The sequence shown here is derived from an EMBL/GenBank/DDBJ whole genome shotgun (WGS) entry which is preliminary data.</text>
</comment>